<dbReference type="HAMAP" id="MF_01898">
    <property type="entry name" value="GyrB"/>
    <property type="match status" value="1"/>
</dbReference>
<dbReference type="GO" id="GO:0046872">
    <property type="term" value="F:metal ion binding"/>
    <property type="evidence" value="ECO:0007669"/>
    <property type="project" value="UniProtKB-KW"/>
</dbReference>
<proteinExistence type="inferred from homology"/>
<evidence type="ECO:0000256" key="6">
    <source>
        <dbReference type="ARBA" id="ARBA00022842"/>
    </source>
</evidence>
<feature type="binding site" evidence="10">
    <location>
        <position position="500"/>
    </location>
    <ligand>
        <name>Mg(2+)</name>
        <dbReference type="ChEBI" id="CHEBI:18420"/>
        <label>2</label>
    </ligand>
</feature>
<dbReference type="InterPro" id="IPR020568">
    <property type="entry name" value="Ribosomal_Su5_D2-typ_SF"/>
</dbReference>
<keyword evidence="10" id="KW-0963">Cytoplasm</keyword>
<dbReference type="PRINTS" id="PR00418">
    <property type="entry name" value="TPI2FAMILY"/>
</dbReference>
<dbReference type="GO" id="GO:0003918">
    <property type="term" value="F:DNA topoisomerase type II (double strand cut, ATP-hydrolyzing) activity"/>
    <property type="evidence" value="ECO:0007669"/>
    <property type="project" value="UniProtKB-UniRule"/>
</dbReference>
<dbReference type="SUPFAM" id="SSF55874">
    <property type="entry name" value="ATPase domain of HSP90 chaperone/DNA topoisomerase II/histidine kinase"/>
    <property type="match status" value="1"/>
</dbReference>
<dbReference type="FunFam" id="3.40.50.670:FF:000002">
    <property type="entry name" value="DNA gyrase subunit B"/>
    <property type="match status" value="1"/>
</dbReference>
<evidence type="ECO:0000259" key="11">
    <source>
        <dbReference type="PROSITE" id="PS50880"/>
    </source>
</evidence>
<dbReference type="GO" id="GO:0003677">
    <property type="term" value="F:DNA binding"/>
    <property type="evidence" value="ECO:0007669"/>
    <property type="project" value="UniProtKB-KW"/>
</dbReference>
<dbReference type="PROSITE" id="PS50880">
    <property type="entry name" value="TOPRIM"/>
    <property type="match status" value="1"/>
</dbReference>
<dbReference type="InterPro" id="IPR011557">
    <property type="entry name" value="GyrB"/>
</dbReference>
<evidence type="ECO:0000256" key="5">
    <source>
        <dbReference type="ARBA" id="ARBA00022840"/>
    </source>
</evidence>
<dbReference type="SUPFAM" id="SSF54211">
    <property type="entry name" value="Ribosomal protein S5 domain 2-like"/>
    <property type="match status" value="1"/>
</dbReference>
<protein>
    <recommendedName>
        <fullName evidence="10">DNA gyrase subunit B</fullName>
        <ecNumber evidence="10">5.6.2.2</ecNumber>
    </recommendedName>
</protein>
<dbReference type="NCBIfam" id="NF011501">
    <property type="entry name" value="PRK14939.1"/>
    <property type="match status" value="1"/>
</dbReference>
<dbReference type="InterPro" id="IPR002288">
    <property type="entry name" value="DNA_gyrase_B_C"/>
</dbReference>
<dbReference type="Pfam" id="PF00204">
    <property type="entry name" value="DNA_gyraseB"/>
    <property type="match status" value="1"/>
</dbReference>
<dbReference type="Pfam" id="PF01751">
    <property type="entry name" value="Toprim"/>
    <property type="match status" value="1"/>
</dbReference>
<dbReference type="InterPro" id="IPR006171">
    <property type="entry name" value="TOPRIM_dom"/>
</dbReference>
<dbReference type="Gene3D" id="3.40.50.670">
    <property type="match status" value="1"/>
</dbReference>
<dbReference type="PRINTS" id="PR01159">
    <property type="entry name" value="DNAGYRASEB"/>
</dbReference>
<comment type="cofactor">
    <cofactor evidence="10">
        <name>Mg(2+)</name>
        <dbReference type="ChEBI" id="CHEBI:18420"/>
    </cofactor>
    <cofactor evidence="10">
        <name>Mn(2+)</name>
        <dbReference type="ChEBI" id="CHEBI:29035"/>
    </cofactor>
    <cofactor evidence="10">
        <name>Ca(2+)</name>
        <dbReference type="ChEBI" id="CHEBI:29108"/>
    </cofactor>
    <text evidence="10">Binds two Mg(2+) per subunit. The magnesium ions form salt bridges with both the protein and the DNA. Can also accept other divalent metal cations, such as Mn(2+) or Ca(2+).</text>
</comment>
<dbReference type="GO" id="GO:0005524">
    <property type="term" value="F:ATP binding"/>
    <property type="evidence" value="ECO:0007669"/>
    <property type="project" value="UniProtKB-UniRule"/>
</dbReference>
<keyword evidence="5 10" id="KW-0067">ATP-binding</keyword>
<dbReference type="Proteomes" id="UP000008834">
    <property type="component" value="Chromosome"/>
</dbReference>
<dbReference type="InterPro" id="IPR013506">
    <property type="entry name" value="Topo_IIA_bsu_dom2"/>
</dbReference>
<dbReference type="Gene3D" id="3.30.230.10">
    <property type="match status" value="1"/>
</dbReference>
<dbReference type="EC" id="5.6.2.2" evidence="10"/>
<evidence type="ECO:0000256" key="7">
    <source>
        <dbReference type="ARBA" id="ARBA00023029"/>
    </source>
</evidence>
<organism evidence="12 13">
    <name type="scientific">Borrelia hermsii (strain HS1 / DAH)</name>
    <dbReference type="NCBI Taxonomy" id="314723"/>
    <lineage>
        <taxon>Bacteria</taxon>
        <taxon>Pseudomonadati</taxon>
        <taxon>Spirochaetota</taxon>
        <taxon>Spirochaetia</taxon>
        <taxon>Spirochaetales</taxon>
        <taxon>Borreliaceae</taxon>
        <taxon>Borrelia</taxon>
    </lineage>
</organism>
<dbReference type="KEGG" id="bhr:BH0436"/>
<reference evidence="13" key="1">
    <citation type="submission" date="2004-12" db="EMBL/GenBank/DDBJ databases">
        <title>The genome sequence of Borrelia hermsii and Borrelia turicatae: comparative analysis of two agents of endemic N. America relapsing fever.</title>
        <authorList>
            <person name="Porcella S.F."/>
            <person name="Raffel S.J."/>
            <person name="Schrumpf M.E."/>
            <person name="Montgomery B."/>
            <person name="Smith T."/>
            <person name="Schwan T.G."/>
        </authorList>
    </citation>
    <scope>NUCLEOTIDE SEQUENCE [LARGE SCALE GENOMIC DNA]</scope>
    <source>
        <strain evidence="13">HS1 / DAH</strain>
    </source>
</reference>
<dbReference type="InterPro" id="IPR003594">
    <property type="entry name" value="HATPase_dom"/>
</dbReference>
<comment type="catalytic activity">
    <reaction evidence="1 10">
        <text>ATP-dependent breakage, passage and rejoining of double-stranded DNA.</text>
        <dbReference type="EC" id="5.6.2.2"/>
    </reaction>
</comment>
<keyword evidence="9 10" id="KW-0413">Isomerase</keyword>
<dbReference type="Pfam" id="PF02518">
    <property type="entry name" value="HATPase_c"/>
    <property type="match status" value="1"/>
</dbReference>
<evidence type="ECO:0000256" key="4">
    <source>
        <dbReference type="ARBA" id="ARBA00022741"/>
    </source>
</evidence>
<evidence type="ECO:0000256" key="10">
    <source>
        <dbReference type="HAMAP-Rule" id="MF_01898"/>
    </source>
</evidence>
<dbReference type="EMBL" id="CP000048">
    <property type="protein sequence ID" value="AAX16944.1"/>
    <property type="molecule type" value="Genomic_DNA"/>
</dbReference>
<evidence type="ECO:0000256" key="3">
    <source>
        <dbReference type="ARBA" id="ARBA00022723"/>
    </source>
</evidence>
<evidence type="ECO:0000313" key="13">
    <source>
        <dbReference type="Proteomes" id="UP000008834"/>
    </source>
</evidence>
<dbReference type="InterPro" id="IPR018522">
    <property type="entry name" value="TopoIIA_CS"/>
</dbReference>
<dbReference type="InterPro" id="IPR013760">
    <property type="entry name" value="Topo_IIA-like_dom_sf"/>
</dbReference>
<feature type="binding site" evidence="10">
    <location>
        <position position="502"/>
    </location>
    <ligand>
        <name>Mg(2+)</name>
        <dbReference type="ChEBI" id="CHEBI:18420"/>
        <label>2</label>
    </ligand>
</feature>
<dbReference type="GO" id="GO:0005694">
    <property type="term" value="C:chromosome"/>
    <property type="evidence" value="ECO:0007669"/>
    <property type="project" value="InterPro"/>
</dbReference>
<comment type="subcellular location">
    <subcellularLocation>
        <location evidence="10">Cytoplasm</location>
    </subcellularLocation>
</comment>
<dbReference type="Gene3D" id="3.30.565.10">
    <property type="entry name" value="Histidine kinase-like ATPase, C-terminal domain"/>
    <property type="match status" value="1"/>
</dbReference>
<feature type="site" description="Interaction with DNA" evidence="10">
    <location>
        <position position="452"/>
    </location>
</feature>
<dbReference type="PANTHER" id="PTHR45866">
    <property type="entry name" value="DNA GYRASE/TOPOISOMERASE SUBUNIT B"/>
    <property type="match status" value="1"/>
</dbReference>
<feature type="domain" description="Toprim" evidence="11">
    <location>
        <begin position="421"/>
        <end position="535"/>
    </location>
</feature>
<comment type="function">
    <text evidence="10">A type II topoisomerase that negatively supercoils closed circular double-stranded (ds) DNA in an ATP-dependent manner to modulate DNA topology and maintain chromosomes in an underwound state. Negative supercoiling favors strand separation, and DNA replication, transcription, recombination and repair, all of which involve strand separation. Also able to catalyze the interconversion of other topological isomers of dsDNA rings, including catenanes and knotted rings. Type II topoisomerases break and join 2 DNA strands simultaneously in an ATP-dependent manner.</text>
</comment>
<keyword evidence="4 10" id="KW-0547">Nucleotide-binding</keyword>
<dbReference type="InterPro" id="IPR014721">
    <property type="entry name" value="Ribsml_uS5_D2-typ_fold_subgr"/>
</dbReference>
<dbReference type="NCBIfam" id="NF004189">
    <property type="entry name" value="PRK05644.1"/>
    <property type="match status" value="1"/>
</dbReference>
<dbReference type="InterPro" id="IPR000565">
    <property type="entry name" value="Topo_IIA_B"/>
</dbReference>
<dbReference type="PROSITE" id="PS00177">
    <property type="entry name" value="TOPOISOMERASE_II"/>
    <property type="match status" value="1"/>
</dbReference>
<dbReference type="SMART" id="SM00433">
    <property type="entry name" value="TOP2c"/>
    <property type="match status" value="1"/>
</dbReference>
<feature type="binding site" evidence="10">
    <location>
        <position position="427"/>
    </location>
    <ligand>
        <name>Mg(2+)</name>
        <dbReference type="ChEBI" id="CHEBI:18420"/>
        <label>1</label>
        <note>catalytic</note>
    </ligand>
</feature>
<evidence type="ECO:0000256" key="8">
    <source>
        <dbReference type="ARBA" id="ARBA00023125"/>
    </source>
</evidence>
<feature type="binding site" evidence="10">
    <location>
        <position position="500"/>
    </location>
    <ligand>
        <name>Mg(2+)</name>
        <dbReference type="ChEBI" id="CHEBI:18420"/>
        <label>1</label>
        <note>catalytic</note>
    </ligand>
</feature>
<dbReference type="SUPFAM" id="SSF56719">
    <property type="entry name" value="Type II DNA topoisomerase"/>
    <property type="match status" value="1"/>
</dbReference>
<dbReference type="AlphaFoldDB" id="A0AA34R3Z1"/>
<keyword evidence="3 10" id="KW-0479">Metal-binding</keyword>
<keyword evidence="7 10" id="KW-0799">Topoisomerase</keyword>
<keyword evidence="6 10" id="KW-0460">Magnesium</keyword>
<dbReference type="InterPro" id="IPR013759">
    <property type="entry name" value="Topo_IIA_B_C"/>
</dbReference>
<feature type="site" description="Interaction with DNA" evidence="10">
    <location>
        <position position="455"/>
    </location>
</feature>
<dbReference type="CDD" id="cd00822">
    <property type="entry name" value="TopoII_Trans_DNA_gyrase"/>
    <property type="match status" value="1"/>
</dbReference>
<evidence type="ECO:0000256" key="1">
    <source>
        <dbReference type="ARBA" id="ARBA00000185"/>
    </source>
</evidence>
<keyword evidence="8" id="KW-0238">DNA-binding</keyword>
<dbReference type="InterPro" id="IPR034160">
    <property type="entry name" value="TOPRIM_GyrB"/>
</dbReference>
<dbReference type="Pfam" id="PF00986">
    <property type="entry name" value="DNA_gyraseB_C"/>
    <property type="match status" value="1"/>
</dbReference>
<evidence type="ECO:0000256" key="9">
    <source>
        <dbReference type="ARBA" id="ARBA00023235"/>
    </source>
</evidence>
<dbReference type="CDD" id="cd03366">
    <property type="entry name" value="TOPRIM_TopoIIA_GyrB"/>
    <property type="match status" value="1"/>
</dbReference>
<evidence type="ECO:0000256" key="2">
    <source>
        <dbReference type="ARBA" id="ARBA00010708"/>
    </source>
</evidence>
<dbReference type="CDD" id="cd16928">
    <property type="entry name" value="HATPase_GyrB-like"/>
    <property type="match status" value="1"/>
</dbReference>
<gene>
    <name evidence="10" type="primary">gyrB</name>
    <name evidence="12" type="ordered locus">BH0436</name>
</gene>
<comment type="subunit">
    <text evidence="10">Heterotetramer, composed of two GyrA and two GyrB chains. In the heterotetramer, GyrA contains the active site tyrosine that forms a transient covalent intermediate with DNA, while GyrB binds cofactors and catalyzes ATP hydrolysis.</text>
</comment>
<comment type="similarity">
    <text evidence="2 10">Belongs to the type II topoisomerase GyrB family.</text>
</comment>
<dbReference type="PANTHER" id="PTHR45866:SF1">
    <property type="entry name" value="DNA GYRASE SUBUNIT B, MITOCHONDRIAL"/>
    <property type="match status" value="1"/>
</dbReference>
<evidence type="ECO:0000313" key="12">
    <source>
        <dbReference type="EMBL" id="AAX16944.1"/>
    </source>
</evidence>
<dbReference type="GO" id="GO:0006261">
    <property type="term" value="P:DNA-templated DNA replication"/>
    <property type="evidence" value="ECO:0007669"/>
    <property type="project" value="UniProtKB-UniRule"/>
</dbReference>
<dbReference type="SMART" id="SM00387">
    <property type="entry name" value="HATPase_c"/>
    <property type="match status" value="1"/>
</dbReference>
<dbReference type="InterPro" id="IPR001241">
    <property type="entry name" value="Topo_IIA"/>
</dbReference>
<dbReference type="InterPro" id="IPR036890">
    <property type="entry name" value="HATPase_C_sf"/>
</dbReference>
<dbReference type="NCBIfam" id="TIGR01059">
    <property type="entry name" value="gyrB"/>
    <property type="match status" value="1"/>
</dbReference>
<sequence length="639" mass="71443">MCGRFMSYVASNIQVLKGLEAVRKRPGMYIGSVSINGLHHLVYEVVDNSIDEALAGFCDKIEVVINSDNSVTVNDNGRGIPTDVHEEEGISALELVLTKLHSGGKFNKGTYKVSGGLHGVGISVVNALSSFLAVIVSRDGKLFKQTYSRGIPTSEVDIIGVSSARGTKVTFLADSEIFETLEYDFETLSKRLRELAFLNDKIRISIEDRRSGKEKFLEFYFEGGIKAFVDYITNNSKNIQNEPYFIEGSCDDVIVSVGLKWTEGYSDHILSFVNNINTREGGTHVAGFKSGFLKAMSEAFRDSKISKKDVPSLTLDDFKEGLTAVISIKIPEPQFEGQTKGKLGNSYVKKIVETIVHDGLLKVIDDNLLEVDIILNKAIRAARAREAARKARESERKKSAFESLALPGKLADCASKNPAEREIYIVEGDSAGGSAKMGRDRFSQAILPLWGKMLNVEKTREDKVITNDKLIPIIASLGAGVGKTFYIEKLRYHKIIIMADADVDGSHIRTLLLTFFFRYMRELIENGHVYIAMPPLYKLKYENREHYFYDDLEKEAFLGSIETGKRDKVSLQRYKGLGEMNPTQLWETTMNPATRKMKLIKINDAIQAEKIFVTLMGDDVEPRREFIEQNALDVVNLDV</sequence>
<comment type="miscellaneous">
    <text evidence="10">Few gyrases are as efficient as E.coli at forming negative supercoils. Not all organisms have 2 type II topoisomerases; in organisms with a single type II topoisomerase this enzyme also has to decatenate newly replicated chromosomes.</text>
</comment>
<name>A0AA34R3Z1_BORHD</name>
<dbReference type="GO" id="GO:0006265">
    <property type="term" value="P:DNA topological change"/>
    <property type="evidence" value="ECO:0007669"/>
    <property type="project" value="UniProtKB-UniRule"/>
</dbReference>
<accession>A0AA34R3Z1</accession>
<dbReference type="FunFam" id="3.30.565.10:FF:000002">
    <property type="entry name" value="DNA gyrase subunit B"/>
    <property type="match status" value="1"/>
</dbReference>
<dbReference type="GO" id="GO:0005737">
    <property type="term" value="C:cytoplasm"/>
    <property type="evidence" value="ECO:0007669"/>
    <property type="project" value="UniProtKB-SubCell"/>
</dbReference>